<accession>A0A8J1UB67</accession>
<name>A0A8J1UB67_OWEFU</name>
<feature type="non-terminal residue" evidence="1">
    <location>
        <position position="1"/>
    </location>
</feature>
<keyword evidence="2" id="KW-1185">Reference proteome</keyword>
<evidence type="ECO:0000313" key="1">
    <source>
        <dbReference type="EMBL" id="CAH1780989.1"/>
    </source>
</evidence>
<organism evidence="1 2">
    <name type="scientific">Owenia fusiformis</name>
    <name type="common">Polychaete worm</name>
    <dbReference type="NCBI Taxonomy" id="6347"/>
    <lineage>
        <taxon>Eukaryota</taxon>
        <taxon>Metazoa</taxon>
        <taxon>Spiralia</taxon>
        <taxon>Lophotrochozoa</taxon>
        <taxon>Annelida</taxon>
        <taxon>Polychaeta</taxon>
        <taxon>Sedentaria</taxon>
        <taxon>Canalipalpata</taxon>
        <taxon>Sabellida</taxon>
        <taxon>Oweniida</taxon>
        <taxon>Oweniidae</taxon>
        <taxon>Owenia</taxon>
    </lineage>
</organism>
<feature type="non-terminal residue" evidence="1">
    <location>
        <position position="111"/>
    </location>
</feature>
<comment type="caution">
    <text evidence="1">The sequence shown here is derived from an EMBL/GenBank/DDBJ whole genome shotgun (WGS) entry which is preliminary data.</text>
</comment>
<proteinExistence type="predicted"/>
<dbReference type="EMBL" id="CAIIXF020000004">
    <property type="protein sequence ID" value="CAH1780989.1"/>
    <property type="molecule type" value="Genomic_DNA"/>
</dbReference>
<gene>
    <name evidence="1" type="ORF">OFUS_LOCUS7615</name>
</gene>
<reference evidence="1" key="1">
    <citation type="submission" date="2022-03" db="EMBL/GenBank/DDBJ databases">
        <authorList>
            <person name="Martin C."/>
        </authorList>
    </citation>
    <scope>NUCLEOTIDE SEQUENCE</scope>
</reference>
<sequence>ATLPNGYNGCKYPLHQYGVAKLVATLPNGYNGCKYSLHRYGAAKLVATLPNVLPLIIVGANIPCTDMGLQNKVQLSQMSFTPSSGGCNGCKYPLHQYGVAKLVATLQKILP</sequence>
<dbReference type="AlphaFoldDB" id="A0A8J1UB67"/>
<evidence type="ECO:0000313" key="2">
    <source>
        <dbReference type="Proteomes" id="UP000749559"/>
    </source>
</evidence>
<dbReference type="Proteomes" id="UP000749559">
    <property type="component" value="Unassembled WGS sequence"/>
</dbReference>
<protein>
    <submittedName>
        <fullName evidence="1">Uncharacterized protein</fullName>
    </submittedName>
</protein>